<dbReference type="GO" id="GO:0003677">
    <property type="term" value="F:DNA binding"/>
    <property type="evidence" value="ECO:0007669"/>
    <property type="project" value="UniProtKB-KW"/>
</dbReference>
<feature type="region of interest" description="Disordered" evidence="4">
    <location>
        <begin position="207"/>
        <end position="226"/>
    </location>
</feature>
<dbReference type="InterPro" id="IPR038969">
    <property type="entry name" value="FEN"/>
</dbReference>
<feature type="compositionally biased region" description="Low complexity" evidence="4">
    <location>
        <begin position="61"/>
        <end position="78"/>
    </location>
</feature>
<evidence type="ECO:0000256" key="3">
    <source>
        <dbReference type="ARBA" id="ARBA00023125"/>
    </source>
</evidence>
<dbReference type="GO" id="GO:0008409">
    <property type="term" value="F:5'-3' exonuclease activity"/>
    <property type="evidence" value="ECO:0007669"/>
    <property type="project" value="InterPro"/>
</dbReference>
<feature type="compositionally biased region" description="Low complexity" evidence="4">
    <location>
        <begin position="109"/>
        <end position="130"/>
    </location>
</feature>
<feature type="compositionally biased region" description="Low complexity" evidence="4">
    <location>
        <begin position="146"/>
        <end position="169"/>
    </location>
</feature>
<dbReference type="InterPro" id="IPR036279">
    <property type="entry name" value="5-3_exonuclease_C_sf"/>
</dbReference>
<dbReference type="SMART" id="SM00475">
    <property type="entry name" value="53EXOc"/>
    <property type="match status" value="1"/>
</dbReference>
<feature type="compositionally biased region" description="Low complexity" evidence="4">
    <location>
        <begin position="22"/>
        <end position="36"/>
    </location>
</feature>
<dbReference type="Gene3D" id="1.10.150.20">
    <property type="entry name" value="5' to 3' exonuclease, C-terminal subdomain"/>
    <property type="match status" value="1"/>
</dbReference>
<dbReference type="Proteomes" id="UP000612055">
    <property type="component" value="Unassembled WGS sequence"/>
</dbReference>
<keyword evidence="2" id="KW-0378">Hydrolase</keyword>
<sequence>MTTSSAAAGSGRRRGTSRREVAAAAAAASSDGANADPGPASSQEAGGQAPPPAPSRRGRRPAGSARPPASAAPLSAADSEALAAIEIAAAASAAADAAPAALKRRGRKPASAAADPAAADGGAAGGEPAAVKPRRTRAKKAATPEVGASDASVSSSSASSASGSSGTGPSPTPSRARRPAATAPAAVSPPPSSAASAAAAVRAAATAPAATTSAANRSSRTSGNGSNGMLLVVDGNYLANRSYFGYGSRKLTTREGVPTTVTYGVIKTLQQALRELQPTALAVVFDSRGPTFRSALSFTDPAAGGPVAAAAARLWAEGRLDWQDLATRLLALPAIRSDLAAAATAQQAATPASFLSPGGTFLPSSPSTSPSAAASADPAPGGAADAAVAAAAALTAGYTSASGPAAPGLRGVDSAAAALAALTAAAGPELAAALRLPGTEAEGAVPTAAVRVPYKAGRLAKPEDWYPDFLNLQRLLGLMGVTPLSRPWLEADDLAGMLTRLAVSQGTPVRLLSGDRDLMQLVSDEADVALLYPRGGGGGGAAAGRRSGSSFAFELVDEAGVAAALGVGPQRAAQFRALTGDSSDCLPGVAGVGPKTAVQWLDAYGSLAGLAEAEAAGLITGRKRELLRASWPAAHYTLAMARVLGAEGAPALDPSDALPSSLLPRLTLSGFDAAAVAPALEALEMRSLLTGTAAGGGGDLWRDFGGGR</sequence>
<feature type="compositionally biased region" description="Low complexity" evidence="4">
    <location>
        <begin position="1"/>
        <end position="10"/>
    </location>
</feature>
<dbReference type="InterPro" id="IPR002421">
    <property type="entry name" value="5-3_exonuclease"/>
</dbReference>
<comment type="caution">
    <text evidence="6">The sequence shown here is derived from an EMBL/GenBank/DDBJ whole genome shotgun (WGS) entry which is preliminary data.</text>
</comment>
<dbReference type="CDD" id="cd09898">
    <property type="entry name" value="H3TH_53EXO"/>
    <property type="match status" value="1"/>
</dbReference>
<dbReference type="InterPro" id="IPR020046">
    <property type="entry name" value="5-3_exonucl_a-hlix_arch_N"/>
</dbReference>
<reference evidence="6" key="1">
    <citation type="journal article" date="2020" name="bioRxiv">
        <title>Comparative genomics of Chlamydomonas.</title>
        <authorList>
            <person name="Craig R.J."/>
            <person name="Hasan A.R."/>
            <person name="Ness R.W."/>
            <person name="Keightley P.D."/>
        </authorList>
    </citation>
    <scope>NUCLEOTIDE SEQUENCE</scope>
    <source>
        <strain evidence="6">CCAP 11/70</strain>
    </source>
</reference>
<evidence type="ECO:0000313" key="7">
    <source>
        <dbReference type="Proteomes" id="UP000612055"/>
    </source>
</evidence>
<dbReference type="Gene3D" id="3.40.50.1010">
    <property type="entry name" value="5'-nuclease"/>
    <property type="match status" value="2"/>
</dbReference>
<gene>
    <name evidence="6" type="ORF">HYH03_004407</name>
</gene>
<dbReference type="InterPro" id="IPR029060">
    <property type="entry name" value="PIN-like_dom_sf"/>
</dbReference>
<dbReference type="SMART" id="SM00279">
    <property type="entry name" value="HhH2"/>
    <property type="match status" value="1"/>
</dbReference>
<dbReference type="AlphaFoldDB" id="A0A836C3C4"/>
<feature type="region of interest" description="Disordered" evidence="4">
    <location>
        <begin position="93"/>
        <end position="193"/>
    </location>
</feature>
<proteinExistence type="predicted"/>
<dbReference type="SUPFAM" id="SSF88723">
    <property type="entry name" value="PIN domain-like"/>
    <property type="match status" value="2"/>
</dbReference>
<feature type="region of interest" description="Disordered" evidence="4">
    <location>
        <begin position="1"/>
        <end position="78"/>
    </location>
</feature>
<feature type="domain" description="5'-3' exonuclease" evidence="5">
    <location>
        <begin position="226"/>
        <end position="661"/>
    </location>
</feature>
<feature type="region of interest" description="Disordered" evidence="4">
    <location>
        <begin position="357"/>
        <end position="379"/>
    </location>
</feature>
<dbReference type="Pfam" id="PF02739">
    <property type="entry name" value="5_3_exonuc_N"/>
    <property type="match status" value="2"/>
</dbReference>
<dbReference type="OrthoDB" id="275278at2759"/>
<dbReference type="GO" id="GO:0017108">
    <property type="term" value="F:5'-flap endonuclease activity"/>
    <property type="evidence" value="ECO:0007669"/>
    <property type="project" value="InterPro"/>
</dbReference>
<evidence type="ECO:0000259" key="5">
    <source>
        <dbReference type="SMART" id="SM00475"/>
    </source>
</evidence>
<dbReference type="PANTHER" id="PTHR42646:SF2">
    <property type="entry name" value="5'-3' EXONUCLEASE FAMILY PROTEIN"/>
    <property type="match status" value="1"/>
</dbReference>
<dbReference type="CDD" id="cd09859">
    <property type="entry name" value="PIN_53EXO"/>
    <property type="match status" value="1"/>
</dbReference>
<name>A0A836C3C4_9CHLO</name>
<keyword evidence="7" id="KW-1185">Reference proteome</keyword>
<keyword evidence="3" id="KW-0238">DNA-binding</keyword>
<evidence type="ECO:0000313" key="6">
    <source>
        <dbReference type="EMBL" id="KAG2497668.1"/>
    </source>
</evidence>
<dbReference type="PANTHER" id="PTHR42646">
    <property type="entry name" value="FLAP ENDONUCLEASE XNI"/>
    <property type="match status" value="1"/>
</dbReference>
<organism evidence="6 7">
    <name type="scientific">Edaphochlamys debaryana</name>
    <dbReference type="NCBI Taxonomy" id="47281"/>
    <lineage>
        <taxon>Eukaryota</taxon>
        <taxon>Viridiplantae</taxon>
        <taxon>Chlorophyta</taxon>
        <taxon>core chlorophytes</taxon>
        <taxon>Chlorophyceae</taxon>
        <taxon>CS clade</taxon>
        <taxon>Chlamydomonadales</taxon>
        <taxon>Chlamydomonadales incertae sedis</taxon>
        <taxon>Edaphochlamys</taxon>
    </lineage>
</organism>
<accession>A0A836C3C4</accession>
<evidence type="ECO:0000256" key="1">
    <source>
        <dbReference type="ARBA" id="ARBA00022722"/>
    </source>
</evidence>
<dbReference type="InterPro" id="IPR020045">
    <property type="entry name" value="DNA_polI_H3TH"/>
</dbReference>
<dbReference type="EMBL" id="JAEHOE010000013">
    <property type="protein sequence ID" value="KAG2497668.1"/>
    <property type="molecule type" value="Genomic_DNA"/>
</dbReference>
<dbReference type="GO" id="GO:0033567">
    <property type="term" value="P:DNA replication, Okazaki fragment processing"/>
    <property type="evidence" value="ECO:0007669"/>
    <property type="project" value="InterPro"/>
</dbReference>
<dbReference type="SUPFAM" id="SSF47807">
    <property type="entry name" value="5' to 3' exonuclease, C-terminal subdomain"/>
    <property type="match status" value="1"/>
</dbReference>
<evidence type="ECO:0000256" key="2">
    <source>
        <dbReference type="ARBA" id="ARBA00022801"/>
    </source>
</evidence>
<evidence type="ECO:0000256" key="4">
    <source>
        <dbReference type="SAM" id="MobiDB-lite"/>
    </source>
</evidence>
<keyword evidence="1" id="KW-0540">Nuclease</keyword>
<protein>
    <recommendedName>
        <fullName evidence="5">5'-3' exonuclease domain-containing protein</fullName>
    </recommendedName>
</protein>
<dbReference type="Pfam" id="PF01367">
    <property type="entry name" value="5_3_exonuc"/>
    <property type="match status" value="1"/>
</dbReference>
<dbReference type="InterPro" id="IPR008918">
    <property type="entry name" value="HhH2"/>
</dbReference>